<dbReference type="HOGENOM" id="CLU_301204_0_0_1"/>
<dbReference type="AlphaFoldDB" id="L1J6V8"/>
<evidence type="ECO:0008006" key="4">
    <source>
        <dbReference type="Google" id="ProtNLM"/>
    </source>
</evidence>
<organism evidence="1">
    <name type="scientific">Guillardia theta (strain CCMP2712)</name>
    <name type="common">Cryptophyte</name>
    <dbReference type="NCBI Taxonomy" id="905079"/>
    <lineage>
        <taxon>Eukaryota</taxon>
        <taxon>Cryptophyceae</taxon>
        <taxon>Pyrenomonadales</taxon>
        <taxon>Geminigeraceae</taxon>
        <taxon>Guillardia</taxon>
    </lineage>
</organism>
<proteinExistence type="predicted"/>
<evidence type="ECO:0000313" key="3">
    <source>
        <dbReference type="Proteomes" id="UP000011087"/>
    </source>
</evidence>
<dbReference type="RefSeq" id="XP_005830780.1">
    <property type="nucleotide sequence ID" value="XM_005830723.1"/>
</dbReference>
<accession>L1J6V8</accession>
<dbReference type="GeneID" id="17300398"/>
<dbReference type="InterPro" id="IPR036047">
    <property type="entry name" value="F-box-like_dom_sf"/>
</dbReference>
<dbReference type="EMBL" id="JH993008">
    <property type="protein sequence ID" value="EKX43800.1"/>
    <property type="molecule type" value="Genomic_DNA"/>
</dbReference>
<reference evidence="3" key="2">
    <citation type="submission" date="2012-11" db="EMBL/GenBank/DDBJ databases">
        <authorList>
            <person name="Kuo A."/>
            <person name="Curtis B.A."/>
            <person name="Tanifuji G."/>
            <person name="Burki F."/>
            <person name="Gruber A."/>
            <person name="Irimia M."/>
            <person name="Maruyama S."/>
            <person name="Arias M.C."/>
            <person name="Ball S.G."/>
            <person name="Gile G.H."/>
            <person name="Hirakawa Y."/>
            <person name="Hopkins J.F."/>
            <person name="Rensing S.A."/>
            <person name="Schmutz J."/>
            <person name="Symeonidi A."/>
            <person name="Elias M."/>
            <person name="Eveleigh R.J."/>
            <person name="Herman E.K."/>
            <person name="Klute M.J."/>
            <person name="Nakayama T."/>
            <person name="Obornik M."/>
            <person name="Reyes-Prieto A."/>
            <person name="Armbrust E.V."/>
            <person name="Aves S.J."/>
            <person name="Beiko R.G."/>
            <person name="Coutinho P."/>
            <person name="Dacks J.B."/>
            <person name="Durnford D.G."/>
            <person name="Fast N.M."/>
            <person name="Green B.R."/>
            <person name="Grisdale C."/>
            <person name="Hempe F."/>
            <person name="Henrissat B."/>
            <person name="Hoppner M.P."/>
            <person name="Ishida K.-I."/>
            <person name="Kim E."/>
            <person name="Koreny L."/>
            <person name="Kroth P.G."/>
            <person name="Liu Y."/>
            <person name="Malik S.-B."/>
            <person name="Maier U.G."/>
            <person name="McRose D."/>
            <person name="Mock T."/>
            <person name="Neilson J.A."/>
            <person name="Onodera N.T."/>
            <person name="Poole A.M."/>
            <person name="Pritham E.J."/>
            <person name="Richards T.A."/>
            <person name="Rocap G."/>
            <person name="Roy S.W."/>
            <person name="Sarai C."/>
            <person name="Schaack S."/>
            <person name="Shirato S."/>
            <person name="Slamovits C.H."/>
            <person name="Spencer D.F."/>
            <person name="Suzuki S."/>
            <person name="Worden A.Z."/>
            <person name="Zauner S."/>
            <person name="Barry K."/>
            <person name="Bell C."/>
            <person name="Bharti A.K."/>
            <person name="Crow J.A."/>
            <person name="Grimwood J."/>
            <person name="Kramer R."/>
            <person name="Lindquist E."/>
            <person name="Lucas S."/>
            <person name="Salamov A."/>
            <person name="McFadden G.I."/>
            <person name="Lane C.E."/>
            <person name="Keeling P.J."/>
            <person name="Gray M.W."/>
            <person name="Grigoriev I.V."/>
            <person name="Archibald J.M."/>
        </authorList>
    </citation>
    <scope>NUCLEOTIDE SEQUENCE</scope>
    <source>
        <strain evidence="3">CCMP2712</strain>
    </source>
</reference>
<dbReference type="SUPFAM" id="SSF48452">
    <property type="entry name" value="TPR-like"/>
    <property type="match status" value="1"/>
</dbReference>
<dbReference type="Proteomes" id="UP000011087">
    <property type="component" value="Unassembled WGS sequence"/>
</dbReference>
<dbReference type="EnsemblProtists" id="EKX43800">
    <property type="protein sequence ID" value="EKX43800"/>
    <property type="gene ID" value="GUITHDRAFT_163757"/>
</dbReference>
<dbReference type="InterPro" id="IPR011990">
    <property type="entry name" value="TPR-like_helical_dom_sf"/>
</dbReference>
<sequence>MAREKWGVIEGREDIMVIIAQKLDGPSFARLGMCCKNLSSFADRDSIWKSFMPAFWMATKVQPIEDTLNREWLKPYKNWKSLCIAYYSYLRALPRQYIDMTLLYDKFLCLNQAVFADIMLSMAMITRAEDGQCWLLLSCLNAFVIRDIQRAIYLTDYVTSWICGHIKRKETWTKCSRACTTEICSLAEFLAVVSLSKILRGHAKYLDRDFFPNVEESMAQKQGGVSATEYQQCQLLLLQLGAEHEAMFSNLKAILDFQGPHFDPNKYTALDWDELPMIYFECFFDMIDVARYAAKLIKTGQKQNEVFKMCTRVRALEPILLIMAPECEGHLWGDLAYVCMHFGRDRDTIYCCSRAEEIFSDLTDLAFMTYMRSMREYDMELFQDFMQTTSRFLNYWDHLRKSNQIDEELKKKFYKVADFRFQVIKVIHPKQPDVWIKALKSFYIMLTHAVRVQGMHLDVGEDDMFDPSEPTTVYKMLETIGDCYLKENFYSEAAIAIEVCMLLISGAVPMKKLRERAENMRFFLDSRPPLGRKYNWNFNDEYIMKIFLELTTQHQSALTIEGYVSNHKNGYMHMESDILSNRAQALFRMCRIDDARESLRLSFHLSSQIIANGSPEQWVAGDWAITNRLVALGTIADIYLAVGDVHQAKAIYQGTSYILCRLTSMPALPVEERETCIKEHVLPKDPFLGKFPEDRNAYEEITETFLKAYRDRYLGSNSELQVSKVAFNASGLALITCLGDVELRLENWGKAYSYGEIALAADSHKRSACKGAYLCGYSSMMQGDYLKAFEFFKSCLTYCKNFDFVGSKSYLVVALGQLVSLYPVKLSELLEFVDELNKGDCWLCYRHLCEEPDLNDRMIVAAGFIKMGNFIAEFLAGDAHCRAFAELQLGLLQCSTKFHECKRIAAAGSKEASGDCEKCAIGLGLMHTAVKTAVLAGDRICELNACESLARFYLEEGDNDNAHKHLARCSQLVEAIDHKEARERINRLLASAQ</sequence>
<dbReference type="SMART" id="SM00028">
    <property type="entry name" value="TPR"/>
    <property type="match status" value="4"/>
</dbReference>
<reference evidence="1 3" key="1">
    <citation type="journal article" date="2012" name="Nature">
        <title>Algal genomes reveal evolutionary mosaicism and the fate of nucleomorphs.</title>
        <authorList>
            <consortium name="DOE Joint Genome Institute"/>
            <person name="Curtis B.A."/>
            <person name="Tanifuji G."/>
            <person name="Burki F."/>
            <person name="Gruber A."/>
            <person name="Irimia M."/>
            <person name="Maruyama S."/>
            <person name="Arias M.C."/>
            <person name="Ball S.G."/>
            <person name="Gile G.H."/>
            <person name="Hirakawa Y."/>
            <person name="Hopkins J.F."/>
            <person name="Kuo A."/>
            <person name="Rensing S.A."/>
            <person name="Schmutz J."/>
            <person name="Symeonidi A."/>
            <person name="Elias M."/>
            <person name="Eveleigh R.J."/>
            <person name="Herman E.K."/>
            <person name="Klute M.J."/>
            <person name="Nakayama T."/>
            <person name="Obornik M."/>
            <person name="Reyes-Prieto A."/>
            <person name="Armbrust E.V."/>
            <person name="Aves S.J."/>
            <person name="Beiko R.G."/>
            <person name="Coutinho P."/>
            <person name="Dacks J.B."/>
            <person name="Durnford D.G."/>
            <person name="Fast N.M."/>
            <person name="Green B.R."/>
            <person name="Grisdale C.J."/>
            <person name="Hempel F."/>
            <person name="Henrissat B."/>
            <person name="Hoppner M.P."/>
            <person name="Ishida K."/>
            <person name="Kim E."/>
            <person name="Koreny L."/>
            <person name="Kroth P.G."/>
            <person name="Liu Y."/>
            <person name="Malik S.B."/>
            <person name="Maier U.G."/>
            <person name="McRose D."/>
            <person name="Mock T."/>
            <person name="Neilson J.A."/>
            <person name="Onodera N.T."/>
            <person name="Poole A.M."/>
            <person name="Pritham E.J."/>
            <person name="Richards T.A."/>
            <person name="Rocap G."/>
            <person name="Roy S.W."/>
            <person name="Sarai C."/>
            <person name="Schaack S."/>
            <person name="Shirato S."/>
            <person name="Slamovits C.H."/>
            <person name="Spencer D.F."/>
            <person name="Suzuki S."/>
            <person name="Worden A.Z."/>
            <person name="Zauner S."/>
            <person name="Barry K."/>
            <person name="Bell C."/>
            <person name="Bharti A.K."/>
            <person name="Crow J.A."/>
            <person name="Grimwood J."/>
            <person name="Kramer R."/>
            <person name="Lindquist E."/>
            <person name="Lucas S."/>
            <person name="Salamov A."/>
            <person name="McFadden G.I."/>
            <person name="Lane C.E."/>
            <person name="Keeling P.J."/>
            <person name="Gray M.W."/>
            <person name="Grigoriev I.V."/>
            <person name="Archibald J.M."/>
        </authorList>
    </citation>
    <scope>NUCLEOTIDE SEQUENCE</scope>
    <source>
        <strain evidence="1 3">CCMP2712</strain>
    </source>
</reference>
<reference evidence="2" key="3">
    <citation type="submission" date="2016-03" db="UniProtKB">
        <authorList>
            <consortium name="EnsemblProtists"/>
        </authorList>
    </citation>
    <scope>IDENTIFICATION</scope>
</reference>
<dbReference type="InterPro" id="IPR019734">
    <property type="entry name" value="TPR_rpt"/>
</dbReference>
<dbReference type="Gene3D" id="1.25.40.10">
    <property type="entry name" value="Tetratricopeptide repeat domain"/>
    <property type="match status" value="1"/>
</dbReference>
<dbReference type="KEGG" id="gtt:GUITHDRAFT_163757"/>
<keyword evidence="3" id="KW-1185">Reference proteome</keyword>
<evidence type="ECO:0000313" key="1">
    <source>
        <dbReference type="EMBL" id="EKX43800.1"/>
    </source>
</evidence>
<dbReference type="PaxDb" id="55529-EKX43800"/>
<dbReference type="SUPFAM" id="SSF81383">
    <property type="entry name" value="F-box domain"/>
    <property type="match status" value="1"/>
</dbReference>
<name>L1J6V8_GUITC</name>
<evidence type="ECO:0000313" key="2">
    <source>
        <dbReference type="EnsemblProtists" id="EKX43800"/>
    </source>
</evidence>
<gene>
    <name evidence="1" type="ORF">GUITHDRAFT_163757</name>
</gene>
<protein>
    <recommendedName>
        <fullName evidence="4">F-box domain-containing protein</fullName>
    </recommendedName>
</protein>